<dbReference type="Proteomes" id="UP000001542">
    <property type="component" value="Unassembled WGS sequence"/>
</dbReference>
<dbReference type="VEuPathDB" id="TrichDB:TVAGG3_0317230"/>
<comment type="subcellular location">
    <subcellularLocation>
        <location evidence="1">Nucleus</location>
        <location evidence="1">Nucleolus</location>
    </subcellularLocation>
</comment>
<evidence type="ECO:0000256" key="2">
    <source>
        <dbReference type="ARBA" id="ARBA00008479"/>
    </source>
</evidence>
<comment type="similarity">
    <text evidence="2">Belongs to the NOP16 family.</text>
</comment>
<sequence length="182" mass="21327">MGKTHSLQKRYNKMYKRKMAAPELPDDVKKAIESYGYTVGTATNFKDFYTRLGLSSNPNDTAQIGFTDKLGNLKREKALEKLKEKQPEEVVVNLPEVMDKIPDKDPLVRHLGENDFKIMAQLKTRYGNDFEMMAMDRRRNPWQLNVNQLKKKMAMYDREVEEISKMQFDQPKNEEEAEKAEE</sequence>
<dbReference type="KEGG" id="tva:4761557"/>
<dbReference type="PANTHER" id="PTHR13243:SF1">
    <property type="entry name" value="NUCLEOLAR PROTEIN 16"/>
    <property type="match status" value="1"/>
</dbReference>
<proteinExistence type="inferred from homology"/>
<reference evidence="5" key="1">
    <citation type="submission" date="2006-10" db="EMBL/GenBank/DDBJ databases">
        <authorList>
            <person name="Amadeo P."/>
            <person name="Zhao Q."/>
            <person name="Wortman J."/>
            <person name="Fraser-Liggett C."/>
            <person name="Carlton J."/>
        </authorList>
    </citation>
    <scope>NUCLEOTIDE SEQUENCE</scope>
    <source>
        <strain evidence="5">G3</strain>
    </source>
</reference>
<dbReference type="Pfam" id="PF09420">
    <property type="entry name" value="Nop16"/>
    <property type="match status" value="1"/>
</dbReference>
<keyword evidence="4" id="KW-0539">Nucleus</keyword>
<dbReference type="PANTHER" id="PTHR13243">
    <property type="entry name" value="HSPC111 PROTEIN-RELATED"/>
    <property type="match status" value="1"/>
</dbReference>
<dbReference type="EMBL" id="DS113496">
    <property type="protein sequence ID" value="EAY03711.1"/>
    <property type="molecule type" value="Genomic_DNA"/>
</dbReference>
<organism evidence="5 6">
    <name type="scientific">Trichomonas vaginalis (strain ATCC PRA-98 / G3)</name>
    <dbReference type="NCBI Taxonomy" id="412133"/>
    <lineage>
        <taxon>Eukaryota</taxon>
        <taxon>Metamonada</taxon>
        <taxon>Parabasalia</taxon>
        <taxon>Trichomonadida</taxon>
        <taxon>Trichomonadidae</taxon>
        <taxon>Trichomonas</taxon>
    </lineage>
</organism>
<dbReference type="GO" id="GO:0042273">
    <property type="term" value="P:ribosomal large subunit biogenesis"/>
    <property type="evidence" value="ECO:0000318"/>
    <property type="project" value="GO_Central"/>
</dbReference>
<name>A2EUF2_TRIV3</name>
<dbReference type="SMR" id="A2EUF2"/>
<dbReference type="AlphaFoldDB" id="A2EUF2"/>
<dbReference type="VEuPathDB" id="TrichDB:TVAG_473350"/>
<gene>
    <name evidence="5" type="ORF">TVAG_473350</name>
</gene>
<dbReference type="InParanoid" id="A2EUF2"/>
<accession>A2EUF2</accession>
<evidence type="ECO:0000256" key="4">
    <source>
        <dbReference type="ARBA" id="ARBA00023242"/>
    </source>
</evidence>
<dbReference type="OrthoDB" id="285729at2759"/>
<dbReference type="InterPro" id="IPR019002">
    <property type="entry name" value="Ribosome_biogenesis_Nop16"/>
</dbReference>
<evidence type="ECO:0000313" key="6">
    <source>
        <dbReference type="Proteomes" id="UP000001542"/>
    </source>
</evidence>
<protein>
    <recommendedName>
        <fullName evidence="3">Nucleolar protein 16</fullName>
    </recommendedName>
</protein>
<reference evidence="5" key="2">
    <citation type="journal article" date="2007" name="Science">
        <title>Draft genome sequence of the sexually transmitted pathogen Trichomonas vaginalis.</title>
        <authorList>
            <person name="Carlton J.M."/>
            <person name="Hirt R.P."/>
            <person name="Silva J.C."/>
            <person name="Delcher A.L."/>
            <person name="Schatz M."/>
            <person name="Zhao Q."/>
            <person name="Wortman J.R."/>
            <person name="Bidwell S.L."/>
            <person name="Alsmark U.C.M."/>
            <person name="Besteiro S."/>
            <person name="Sicheritz-Ponten T."/>
            <person name="Noel C.J."/>
            <person name="Dacks J.B."/>
            <person name="Foster P.G."/>
            <person name="Simillion C."/>
            <person name="Van de Peer Y."/>
            <person name="Miranda-Saavedra D."/>
            <person name="Barton G.J."/>
            <person name="Westrop G.D."/>
            <person name="Mueller S."/>
            <person name="Dessi D."/>
            <person name="Fiori P.L."/>
            <person name="Ren Q."/>
            <person name="Paulsen I."/>
            <person name="Zhang H."/>
            <person name="Bastida-Corcuera F.D."/>
            <person name="Simoes-Barbosa A."/>
            <person name="Brown M.T."/>
            <person name="Hayes R.D."/>
            <person name="Mukherjee M."/>
            <person name="Okumura C.Y."/>
            <person name="Schneider R."/>
            <person name="Smith A.J."/>
            <person name="Vanacova S."/>
            <person name="Villalvazo M."/>
            <person name="Haas B.J."/>
            <person name="Pertea M."/>
            <person name="Feldblyum T.V."/>
            <person name="Utterback T.R."/>
            <person name="Shu C.L."/>
            <person name="Osoegawa K."/>
            <person name="de Jong P.J."/>
            <person name="Hrdy I."/>
            <person name="Horvathova L."/>
            <person name="Zubacova Z."/>
            <person name="Dolezal P."/>
            <person name="Malik S.B."/>
            <person name="Logsdon J.M. Jr."/>
            <person name="Henze K."/>
            <person name="Gupta A."/>
            <person name="Wang C.C."/>
            <person name="Dunne R.L."/>
            <person name="Upcroft J.A."/>
            <person name="Upcroft P."/>
            <person name="White O."/>
            <person name="Salzberg S.L."/>
            <person name="Tang P."/>
            <person name="Chiu C.-H."/>
            <person name="Lee Y.-S."/>
            <person name="Embley T.M."/>
            <person name="Coombs G.H."/>
            <person name="Mottram J.C."/>
            <person name="Tachezy J."/>
            <person name="Fraser-Liggett C.M."/>
            <person name="Johnson P.J."/>
        </authorList>
    </citation>
    <scope>NUCLEOTIDE SEQUENCE [LARGE SCALE GENOMIC DNA]</scope>
    <source>
        <strain evidence="5">G3</strain>
    </source>
</reference>
<dbReference type="RefSeq" id="XP_001315934.1">
    <property type="nucleotide sequence ID" value="XM_001315899.1"/>
</dbReference>
<evidence type="ECO:0000256" key="3">
    <source>
        <dbReference type="ARBA" id="ARBA00015522"/>
    </source>
</evidence>
<evidence type="ECO:0000256" key="1">
    <source>
        <dbReference type="ARBA" id="ARBA00004604"/>
    </source>
</evidence>
<keyword evidence="6" id="KW-1185">Reference proteome</keyword>
<evidence type="ECO:0000313" key="5">
    <source>
        <dbReference type="EMBL" id="EAY03711.1"/>
    </source>
</evidence>
<dbReference type="GO" id="GO:0005730">
    <property type="term" value="C:nucleolus"/>
    <property type="evidence" value="ECO:0000318"/>
    <property type="project" value="GO_Central"/>
</dbReference>